<name>A0A1N7ERM5_9ACTN</name>
<feature type="region of interest" description="Disordered" evidence="1">
    <location>
        <begin position="339"/>
        <end position="386"/>
    </location>
</feature>
<proteinExistence type="predicted"/>
<dbReference type="Proteomes" id="UP000186004">
    <property type="component" value="Unassembled WGS sequence"/>
</dbReference>
<evidence type="ECO:0008006" key="5">
    <source>
        <dbReference type="Google" id="ProtNLM"/>
    </source>
</evidence>
<keyword evidence="4" id="KW-1185">Reference proteome</keyword>
<sequence length="386" mass="39443">MSPDTLASVATADGAHLGGKQLRRLRWAVRATLVLGVAASVAANVLHARPNPISQIIAAWPPLALLLTVELISRVPHHRWYLGAIRITAAATIALIAAWVSYWHLVGVAARYGETGYGAAYLLPISVDGLVLVASVSLVEITARIRAASTRMALATTAELSRAPAAAVSALSAPGEATVAAPSTGRYRRADPGRPAAPATAPRRPISPQHAPTAPSDSSGADGGDDPAAPQPGITKRDPGNVLAADVAKSPTAGTGRPAVARAAKAPGPPPSVTAPQAAPVTNAEVTPTPAEGIVAPSAAEGTSGHGLTDPSHDVAVIADTASAVAYWRRREPALQPAEVAARIGKSERTVRRHWHQRGTTSAGHRNGHPAGKNRQHPAANSGSVD</sequence>
<feature type="region of interest" description="Disordered" evidence="1">
    <location>
        <begin position="179"/>
        <end position="290"/>
    </location>
</feature>
<keyword evidence="2" id="KW-1133">Transmembrane helix</keyword>
<evidence type="ECO:0000313" key="3">
    <source>
        <dbReference type="EMBL" id="SIR90717.1"/>
    </source>
</evidence>
<protein>
    <recommendedName>
        <fullName evidence="5">DUF2637 domain-containing protein</fullName>
    </recommendedName>
</protein>
<dbReference type="Pfam" id="PF10935">
    <property type="entry name" value="DUF2637"/>
    <property type="match status" value="1"/>
</dbReference>
<gene>
    <name evidence="3" type="ORF">SAMN05444858_12659</name>
</gene>
<dbReference type="OrthoDB" id="3405422at2"/>
<keyword evidence="2" id="KW-0812">Transmembrane</keyword>
<feature type="transmembrane region" description="Helical" evidence="2">
    <location>
        <begin position="53"/>
        <end position="73"/>
    </location>
</feature>
<feature type="compositionally biased region" description="Low complexity" evidence="1">
    <location>
        <begin position="214"/>
        <end position="233"/>
    </location>
</feature>
<dbReference type="InterPro" id="IPR021235">
    <property type="entry name" value="DUF2637"/>
</dbReference>
<feature type="compositionally biased region" description="Low complexity" evidence="1">
    <location>
        <begin position="193"/>
        <end position="204"/>
    </location>
</feature>
<dbReference type="STRING" id="1198245.SAMN05444858_12659"/>
<feature type="transmembrane region" description="Helical" evidence="2">
    <location>
        <begin position="80"/>
        <end position="100"/>
    </location>
</feature>
<reference evidence="3 4" key="1">
    <citation type="submission" date="2017-01" db="EMBL/GenBank/DDBJ databases">
        <authorList>
            <person name="Mah S.A."/>
            <person name="Swanson W.J."/>
            <person name="Moy G.W."/>
            <person name="Vacquier V.D."/>
        </authorList>
    </citation>
    <scope>NUCLEOTIDE SEQUENCE [LARGE SCALE GENOMIC DNA]</scope>
    <source>
        <strain evidence="3 4">DSM 45758</strain>
    </source>
</reference>
<dbReference type="EMBL" id="FTNF01000026">
    <property type="protein sequence ID" value="SIR90717.1"/>
    <property type="molecule type" value="Genomic_DNA"/>
</dbReference>
<evidence type="ECO:0000256" key="1">
    <source>
        <dbReference type="SAM" id="MobiDB-lite"/>
    </source>
</evidence>
<evidence type="ECO:0000256" key="2">
    <source>
        <dbReference type="SAM" id="Phobius"/>
    </source>
</evidence>
<feature type="transmembrane region" description="Helical" evidence="2">
    <location>
        <begin position="120"/>
        <end position="143"/>
    </location>
</feature>
<keyword evidence="2" id="KW-0472">Membrane</keyword>
<dbReference type="RefSeq" id="WP_076473601.1">
    <property type="nucleotide sequence ID" value="NZ_FTNF01000026.1"/>
</dbReference>
<evidence type="ECO:0000313" key="4">
    <source>
        <dbReference type="Proteomes" id="UP000186004"/>
    </source>
</evidence>
<dbReference type="AlphaFoldDB" id="A0A1N7ERM5"/>
<accession>A0A1N7ERM5</accession>
<feature type="compositionally biased region" description="Basic residues" evidence="1">
    <location>
        <begin position="366"/>
        <end position="376"/>
    </location>
</feature>
<organism evidence="3 4">
    <name type="scientific">Micromonospora avicenniae</name>
    <dbReference type="NCBI Taxonomy" id="1198245"/>
    <lineage>
        <taxon>Bacteria</taxon>
        <taxon>Bacillati</taxon>
        <taxon>Actinomycetota</taxon>
        <taxon>Actinomycetes</taxon>
        <taxon>Micromonosporales</taxon>
        <taxon>Micromonosporaceae</taxon>
        <taxon>Micromonospora</taxon>
    </lineage>
</organism>
<feature type="transmembrane region" description="Helical" evidence="2">
    <location>
        <begin position="27"/>
        <end position="47"/>
    </location>
</feature>